<proteinExistence type="predicted"/>
<dbReference type="InterPro" id="IPR000835">
    <property type="entry name" value="HTH_MarR-typ"/>
</dbReference>
<evidence type="ECO:0000313" key="7">
    <source>
        <dbReference type="Proteomes" id="UP000290975"/>
    </source>
</evidence>
<organism evidence="6 7">
    <name type="scientific">Sphingobium xenophagum</name>
    <dbReference type="NCBI Taxonomy" id="121428"/>
    <lineage>
        <taxon>Bacteria</taxon>
        <taxon>Pseudomonadati</taxon>
        <taxon>Pseudomonadota</taxon>
        <taxon>Alphaproteobacteria</taxon>
        <taxon>Sphingomonadales</taxon>
        <taxon>Sphingomonadaceae</taxon>
        <taxon>Sphingobium</taxon>
    </lineage>
</organism>
<dbReference type="GO" id="GO:0003700">
    <property type="term" value="F:DNA-binding transcription factor activity"/>
    <property type="evidence" value="ECO:0007669"/>
    <property type="project" value="InterPro"/>
</dbReference>
<evidence type="ECO:0000259" key="5">
    <source>
        <dbReference type="PROSITE" id="PS50995"/>
    </source>
</evidence>
<reference evidence="6 7" key="1">
    <citation type="submission" date="2014-12" db="EMBL/GenBank/DDBJ databases">
        <title>Whole genome sequencing of Sphingobium xenophagum OW59.</title>
        <authorList>
            <person name="Ohta Y."/>
            <person name="Nishi S."/>
            <person name="Hatada Y."/>
        </authorList>
    </citation>
    <scope>NUCLEOTIDE SEQUENCE [LARGE SCALE GENOMIC DNA]</scope>
    <source>
        <strain evidence="6 7">OW59</strain>
    </source>
</reference>
<dbReference type="SMART" id="SM00347">
    <property type="entry name" value="HTH_MARR"/>
    <property type="match status" value="1"/>
</dbReference>
<evidence type="ECO:0000256" key="1">
    <source>
        <dbReference type="ARBA" id="ARBA00023015"/>
    </source>
</evidence>
<dbReference type="PANTHER" id="PTHR33164:SF64">
    <property type="entry name" value="TRANSCRIPTIONAL REGULATOR SLYA"/>
    <property type="match status" value="1"/>
</dbReference>
<dbReference type="GO" id="GO:0003677">
    <property type="term" value="F:DNA binding"/>
    <property type="evidence" value="ECO:0007669"/>
    <property type="project" value="UniProtKB-KW"/>
</dbReference>
<dbReference type="InterPro" id="IPR039422">
    <property type="entry name" value="MarR/SlyA-like"/>
</dbReference>
<dbReference type="InterPro" id="IPR036390">
    <property type="entry name" value="WH_DNA-bd_sf"/>
</dbReference>
<dbReference type="Proteomes" id="UP000290975">
    <property type="component" value="Unassembled WGS sequence"/>
</dbReference>
<name>A0A401J6X7_SPHXE</name>
<keyword evidence="3" id="KW-0804">Transcription</keyword>
<dbReference type="GO" id="GO:0006950">
    <property type="term" value="P:response to stress"/>
    <property type="evidence" value="ECO:0007669"/>
    <property type="project" value="TreeGrafter"/>
</dbReference>
<dbReference type="PROSITE" id="PS50995">
    <property type="entry name" value="HTH_MARR_2"/>
    <property type="match status" value="1"/>
</dbReference>
<feature type="region of interest" description="Disordered" evidence="4">
    <location>
        <begin position="28"/>
        <end position="57"/>
    </location>
</feature>
<gene>
    <name evidence="6" type="ORF">MBESOW_P3632</name>
</gene>
<keyword evidence="1" id="KW-0805">Transcription regulation</keyword>
<evidence type="ECO:0000256" key="4">
    <source>
        <dbReference type="SAM" id="MobiDB-lite"/>
    </source>
</evidence>
<comment type="caution">
    <text evidence="6">The sequence shown here is derived from an EMBL/GenBank/DDBJ whole genome shotgun (WGS) entry which is preliminary data.</text>
</comment>
<dbReference type="Pfam" id="PF12802">
    <property type="entry name" value="MarR_2"/>
    <property type="match status" value="1"/>
</dbReference>
<dbReference type="PANTHER" id="PTHR33164">
    <property type="entry name" value="TRANSCRIPTIONAL REGULATOR, MARR FAMILY"/>
    <property type="match status" value="1"/>
</dbReference>
<evidence type="ECO:0000256" key="3">
    <source>
        <dbReference type="ARBA" id="ARBA00023163"/>
    </source>
</evidence>
<keyword evidence="7" id="KW-1185">Reference proteome</keyword>
<feature type="domain" description="HTH marR-type" evidence="5">
    <location>
        <begin position="74"/>
        <end position="208"/>
    </location>
</feature>
<dbReference type="PRINTS" id="PR00598">
    <property type="entry name" value="HTHMARR"/>
</dbReference>
<dbReference type="STRING" id="1192759.GCA_000277525_00392"/>
<keyword evidence="2" id="KW-0238">DNA-binding</keyword>
<accession>A0A401J6X7</accession>
<dbReference type="InterPro" id="IPR036388">
    <property type="entry name" value="WH-like_DNA-bd_sf"/>
</dbReference>
<dbReference type="AlphaFoldDB" id="A0A401J6X7"/>
<dbReference type="Gene3D" id="1.10.10.10">
    <property type="entry name" value="Winged helix-like DNA-binding domain superfamily/Winged helix DNA-binding domain"/>
    <property type="match status" value="1"/>
</dbReference>
<evidence type="ECO:0000256" key="2">
    <source>
        <dbReference type="ARBA" id="ARBA00023125"/>
    </source>
</evidence>
<sequence length="221" mass="24532">MSTASSIGQIDRKTRILQLLKSAAKNDLGNKIQRTPHCDGNDMATDDSNPVDPFDSNTPQYRAYFPEGSRDDVEFRLTRMLSLAARRWGTHVESRMLAATGQSRPRWQTLFVLSVAPPPVTTSLLSARLAIQWPPLIRTLNALEADGLIRRTENPTDKRSRHIEITPAGIEVVEQVQPILSEIRSAVFAKLSEQDMELATRVLGMIIAGVGEAQDMDDDPV</sequence>
<evidence type="ECO:0000313" key="6">
    <source>
        <dbReference type="EMBL" id="GBH32402.1"/>
    </source>
</evidence>
<protein>
    <submittedName>
        <fullName evidence="6">MarR family transcriptional regulator, transcriptional regulator for hemolysin</fullName>
    </submittedName>
</protein>
<dbReference type="SUPFAM" id="SSF46785">
    <property type="entry name" value="Winged helix' DNA-binding domain"/>
    <property type="match status" value="1"/>
</dbReference>
<dbReference type="EMBL" id="BBQY01000038">
    <property type="protein sequence ID" value="GBH32402.1"/>
    <property type="molecule type" value="Genomic_DNA"/>
</dbReference>